<dbReference type="Pfam" id="PF00582">
    <property type="entry name" value="Usp"/>
    <property type="match status" value="1"/>
</dbReference>
<dbReference type="EMBL" id="AUSU01009569">
    <property type="protein sequence ID" value="EPS58073.1"/>
    <property type="molecule type" value="Genomic_DNA"/>
</dbReference>
<dbReference type="AlphaFoldDB" id="S8D605"/>
<dbReference type="InterPro" id="IPR006016">
    <property type="entry name" value="UspA"/>
</dbReference>
<evidence type="ECO:0000259" key="1">
    <source>
        <dbReference type="Pfam" id="PF00582"/>
    </source>
</evidence>
<feature type="non-terminal residue" evidence="2">
    <location>
        <position position="1"/>
    </location>
</feature>
<dbReference type="SUPFAM" id="SSF52402">
    <property type="entry name" value="Adenine nucleotide alpha hydrolases-like"/>
    <property type="match status" value="1"/>
</dbReference>
<dbReference type="Proteomes" id="UP000015453">
    <property type="component" value="Unassembled WGS sequence"/>
</dbReference>
<dbReference type="InterPro" id="IPR014729">
    <property type="entry name" value="Rossmann-like_a/b/a_fold"/>
</dbReference>
<organism evidence="2 3">
    <name type="scientific">Genlisea aurea</name>
    <dbReference type="NCBI Taxonomy" id="192259"/>
    <lineage>
        <taxon>Eukaryota</taxon>
        <taxon>Viridiplantae</taxon>
        <taxon>Streptophyta</taxon>
        <taxon>Embryophyta</taxon>
        <taxon>Tracheophyta</taxon>
        <taxon>Spermatophyta</taxon>
        <taxon>Magnoliopsida</taxon>
        <taxon>eudicotyledons</taxon>
        <taxon>Gunneridae</taxon>
        <taxon>Pentapetalae</taxon>
        <taxon>asterids</taxon>
        <taxon>lamiids</taxon>
        <taxon>Lamiales</taxon>
        <taxon>Lentibulariaceae</taxon>
        <taxon>Genlisea</taxon>
    </lineage>
</organism>
<dbReference type="OrthoDB" id="843225at2759"/>
<reference evidence="2 3" key="1">
    <citation type="journal article" date="2013" name="BMC Genomics">
        <title>The miniature genome of a carnivorous plant Genlisea aurea contains a low number of genes and short non-coding sequences.</title>
        <authorList>
            <person name="Leushkin E.V."/>
            <person name="Sutormin R.A."/>
            <person name="Nabieva E.R."/>
            <person name="Penin A.A."/>
            <person name="Kondrashov A.S."/>
            <person name="Logacheva M.D."/>
        </authorList>
    </citation>
    <scope>NUCLEOTIDE SEQUENCE [LARGE SCALE GENOMIC DNA]</scope>
</reference>
<feature type="domain" description="UspA" evidence="1">
    <location>
        <begin position="17"/>
        <end position="98"/>
    </location>
</feature>
<dbReference type="Gene3D" id="3.40.50.620">
    <property type="entry name" value="HUPs"/>
    <property type="match status" value="1"/>
</dbReference>
<proteinExistence type="predicted"/>
<dbReference type="CDD" id="cd23659">
    <property type="entry name" value="USP_At3g01520-like"/>
    <property type="match status" value="1"/>
</dbReference>
<name>S8D605_9LAMI</name>
<dbReference type="PANTHER" id="PTHR31964">
    <property type="entry name" value="ADENINE NUCLEOTIDE ALPHA HYDROLASES-LIKE SUPERFAMILY PROTEIN"/>
    <property type="match status" value="1"/>
</dbReference>
<dbReference type="PANTHER" id="PTHR31964:SF124">
    <property type="entry name" value="ADENINE NUCLEOTIDE ALPHA HYDROLASES-LIKE SUPERFAMILY PROTEIN"/>
    <property type="match status" value="1"/>
</dbReference>
<accession>S8D605</accession>
<evidence type="ECO:0000313" key="3">
    <source>
        <dbReference type="Proteomes" id="UP000015453"/>
    </source>
</evidence>
<keyword evidence="3" id="KW-1185">Reference proteome</keyword>
<evidence type="ECO:0000313" key="2">
    <source>
        <dbReference type="EMBL" id="EPS58073.1"/>
    </source>
</evidence>
<protein>
    <recommendedName>
        <fullName evidence="1">UspA domain-containing protein</fullName>
    </recommendedName>
</protein>
<sequence>VVHATPAVIESVKKGQEEFASRILARALNMCKGKMVNAESIIVEGDPKDKICEAAEQLNVELVILGSRGLGAIKRWALLGSVSDYCAHHLHCPVLIVKPPRRAARD</sequence>
<comment type="caution">
    <text evidence="2">The sequence shown here is derived from an EMBL/GenBank/DDBJ whole genome shotgun (WGS) entry which is preliminary data.</text>
</comment>
<gene>
    <name evidence="2" type="ORF">M569_16744</name>
</gene>